<dbReference type="PANTHER" id="PTHR22925">
    <property type="entry name" value="GLYCOSYL HYDROLASE 43 FAMILY MEMBER"/>
    <property type="match status" value="1"/>
</dbReference>
<organism evidence="5 6">
    <name type="scientific">Paraflavisolibacter caeni</name>
    <dbReference type="NCBI Taxonomy" id="2982496"/>
    <lineage>
        <taxon>Bacteria</taxon>
        <taxon>Pseudomonadati</taxon>
        <taxon>Bacteroidota</taxon>
        <taxon>Chitinophagia</taxon>
        <taxon>Chitinophagales</taxon>
        <taxon>Chitinophagaceae</taxon>
        <taxon>Paraflavisolibacter</taxon>
    </lineage>
</organism>
<comment type="similarity">
    <text evidence="1 4">Belongs to the glycosyl hydrolase 43 family.</text>
</comment>
<comment type="caution">
    <text evidence="5">The sequence shown here is derived from an EMBL/GenBank/DDBJ whole genome shotgun (WGS) entry which is preliminary data.</text>
</comment>
<evidence type="ECO:0000256" key="3">
    <source>
        <dbReference type="ARBA" id="ARBA00023295"/>
    </source>
</evidence>
<dbReference type="Gene3D" id="2.115.10.20">
    <property type="entry name" value="Glycosyl hydrolase domain, family 43"/>
    <property type="match status" value="1"/>
</dbReference>
<dbReference type="GO" id="GO:0005975">
    <property type="term" value="P:carbohydrate metabolic process"/>
    <property type="evidence" value="ECO:0007669"/>
    <property type="project" value="InterPro"/>
</dbReference>
<evidence type="ECO:0000256" key="2">
    <source>
        <dbReference type="ARBA" id="ARBA00022801"/>
    </source>
</evidence>
<evidence type="ECO:0000313" key="5">
    <source>
        <dbReference type="EMBL" id="MCU7550643.1"/>
    </source>
</evidence>
<keyword evidence="2 4" id="KW-0378">Hydrolase</keyword>
<evidence type="ECO:0000256" key="1">
    <source>
        <dbReference type="ARBA" id="ARBA00009865"/>
    </source>
</evidence>
<keyword evidence="3 4" id="KW-0326">Glycosidase</keyword>
<dbReference type="Proteomes" id="UP001155483">
    <property type="component" value="Unassembled WGS sequence"/>
</dbReference>
<dbReference type="CDD" id="cd18821">
    <property type="entry name" value="GH43_Pc3Gal43A-like"/>
    <property type="match status" value="1"/>
</dbReference>
<evidence type="ECO:0000313" key="6">
    <source>
        <dbReference type="Proteomes" id="UP001155483"/>
    </source>
</evidence>
<gene>
    <name evidence="5" type="ORF">OCK74_16105</name>
</gene>
<dbReference type="PANTHER" id="PTHR22925:SF3">
    <property type="entry name" value="GLYCOSYL HYDROLASE FAMILY PROTEIN 43"/>
    <property type="match status" value="1"/>
</dbReference>
<dbReference type="RefSeq" id="WP_279298082.1">
    <property type="nucleotide sequence ID" value="NZ_JAOTIF010000014.1"/>
</dbReference>
<reference evidence="5" key="2">
    <citation type="submission" date="2023-04" db="EMBL/GenBank/DDBJ databases">
        <title>Paracnuella aquatica gen. nov., sp. nov., a member of the family Chitinophagaceae isolated from a hot spring.</title>
        <authorList>
            <person name="Wang C."/>
        </authorList>
    </citation>
    <scope>NUCLEOTIDE SEQUENCE</scope>
    <source>
        <strain evidence="5">LB-8</strain>
    </source>
</reference>
<dbReference type="Gene3D" id="2.60.120.260">
    <property type="entry name" value="Galactose-binding domain-like"/>
    <property type="match status" value="1"/>
</dbReference>
<dbReference type="SUPFAM" id="SSF75005">
    <property type="entry name" value="Arabinanase/levansucrase/invertase"/>
    <property type="match status" value="1"/>
</dbReference>
<protein>
    <submittedName>
        <fullName evidence="5">Family 43 glycosylhydrolase</fullName>
    </submittedName>
</protein>
<proteinExistence type="inferred from homology"/>
<dbReference type="InterPro" id="IPR023296">
    <property type="entry name" value="Glyco_hydro_beta-prop_sf"/>
</dbReference>
<reference evidence="5" key="1">
    <citation type="submission" date="2022-09" db="EMBL/GenBank/DDBJ databases">
        <authorList>
            <person name="Yuan C."/>
            <person name="Ke Z."/>
        </authorList>
    </citation>
    <scope>NUCLEOTIDE SEQUENCE</scope>
    <source>
        <strain evidence="5">LB-8</strain>
    </source>
</reference>
<accession>A0A9X3BIY7</accession>
<evidence type="ECO:0000256" key="4">
    <source>
        <dbReference type="RuleBase" id="RU361187"/>
    </source>
</evidence>
<dbReference type="InterPro" id="IPR006710">
    <property type="entry name" value="Glyco_hydro_43"/>
</dbReference>
<sequence length="468" mass="52161">MKIIIKTVFVIILLINSLGSSAQKQKGYSAIYSGIPRYDDRGNVVSAHGANIIKDNGRYYLFGEKHSDTSNAFAGFNCYSSTDLYNWKFESLALPVQDTGKLGPNRVGERVKVMKCLATGEYIMYMHVDTLGYKDQFVGYATSKTISGPYSFRGPLLFGGNPIRKWDMGTFQDHDGAGYVLLHGGDIYRLSDDYKSISEQVHKSMTSGFESPAIFRKDSLYYFLGSHLTSWERNDNDYYTATSLKGPWTFRGTFAPKGTLTWNSQTTFVLPIEGSKDTTFMFMGDRWSFPKQASAATYVWQPLTVSGTFLSIPKYVEAWQINSATGVASPVTIGKTTMKSTDKGLIKYSGNWKQDTLSVMSSDEKDASFSLKFKGTQIGFYALSRPNGGYANVRLQNSKGKTVVSSILDMYCKYPAATLKFLSPVLAKDNYTLTVTVMGERGNWSDKRKSDYGSTGYFVSLDKIVINE</sequence>
<keyword evidence="6" id="KW-1185">Reference proteome</keyword>
<dbReference type="EMBL" id="JAOTIF010000014">
    <property type="protein sequence ID" value="MCU7550643.1"/>
    <property type="molecule type" value="Genomic_DNA"/>
</dbReference>
<dbReference type="GO" id="GO:0004553">
    <property type="term" value="F:hydrolase activity, hydrolyzing O-glycosyl compounds"/>
    <property type="evidence" value="ECO:0007669"/>
    <property type="project" value="InterPro"/>
</dbReference>
<dbReference type="AlphaFoldDB" id="A0A9X3BIY7"/>
<dbReference type="Pfam" id="PF04616">
    <property type="entry name" value="Glyco_hydro_43"/>
    <property type="match status" value="1"/>
</dbReference>
<name>A0A9X3BIY7_9BACT</name>